<dbReference type="Gene3D" id="3.40.50.300">
    <property type="entry name" value="P-loop containing nucleotide triphosphate hydrolases"/>
    <property type="match status" value="1"/>
</dbReference>
<sequence length="236" mass="25857">MNGDILEVSDLTVSYGDMTVLRDVNMTVGEGGVVSVVGANGAGKTTLLKTIVGAKAPDSGSIRFKDEDAVGRKPHELIERGLTYVPERHTIFPEMTVLDNLRTALVPAENSGPDPLEEVFDLFPILDERRGQQAGTMSGGQQQMLAIAQGLVVDPDLIMLDEPTLGLAPKIIEDVRDTIEEISNEGVTVLLVDEKIQLSKEVADELYLMRKNTLQYLGSRGEFEDEYDRILQQTID</sequence>
<keyword evidence="4 7" id="KW-0067">ATP-binding</keyword>
<keyword evidence="8" id="KW-1185">Reference proteome</keyword>
<dbReference type="RefSeq" id="WP_273739457.1">
    <property type="nucleotide sequence ID" value="NZ_JAQIVI010000255.1"/>
</dbReference>
<keyword evidence="5" id="KW-0029">Amino-acid transport</keyword>
<comment type="similarity">
    <text evidence="1">Belongs to the ABC transporter superfamily.</text>
</comment>
<evidence type="ECO:0000313" key="7">
    <source>
        <dbReference type="EMBL" id="MFC6766495.1"/>
    </source>
</evidence>
<dbReference type="Proteomes" id="UP001596383">
    <property type="component" value="Unassembled WGS sequence"/>
</dbReference>
<evidence type="ECO:0000256" key="1">
    <source>
        <dbReference type="ARBA" id="ARBA00005417"/>
    </source>
</evidence>
<dbReference type="GO" id="GO:0006865">
    <property type="term" value="P:amino acid transport"/>
    <property type="evidence" value="ECO:0007669"/>
    <property type="project" value="UniProtKB-KW"/>
</dbReference>
<dbReference type="EMBL" id="JBHSWV010000255">
    <property type="protein sequence ID" value="MFC6766495.1"/>
    <property type="molecule type" value="Genomic_DNA"/>
</dbReference>
<dbReference type="PROSITE" id="PS50893">
    <property type="entry name" value="ABC_TRANSPORTER_2"/>
    <property type="match status" value="1"/>
</dbReference>
<evidence type="ECO:0000259" key="6">
    <source>
        <dbReference type="PROSITE" id="PS50893"/>
    </source>
</evidence>
<name>A0ABD5STN0_9EURY</name>
<dbReference type="SMART" id="SM00382">
    <property type="entry name" value="AAA"/>
    <property type="match status" value="1"/>
</dbReference>
<accession>A0ABD5STN0</accession>
<dbReference type="PANTHER" id="PTHR43820:SF4">
    <property type="entry name" value="HIGH-AFFINITY BRANCHED-CHAIN AMINO ACID TRANSPORT ATP-BINDING PROTEIN LIVF"/>
    <property type="match status" value="1"/>
</dbReference>
<reference evidence="7 8" key="1">
    <citation type="journal article" date="2019" name="Int. J. Syst. Evol. Microbiol.">
        <title>The Global Catalogue of Microorganisms (GCM) 10K type strain sequencing project: providing services to taxonomists for standard genome sequencing and annotation.</title>
        <authorList>
            <consortium name="The Broad Institute Genomics Platform"/>
            <consortium name="The Broad Institute Genome Sequencing Center for Infectious Disease"/>
            <person name="Wu L."/>
            <person name="Ma J."/>
        </authorList>
    </citation>
    <scope>NUCLEOTIDE SEQUENCE [LARGE SCALE GENOMIC DNA]</scope>
    <source>
        <strain evidence="7 8">LMG 29247</strain>
    </source>
</reference>
<evidence type="ECO:0000313" key="8">
    <source>
        <dbReference type="Proteomes" id="UP001596383"/>
    </source>
</evidence>
<dbReference type="Pfam" id="PF00005">
    <property type="entry name" value="ABC_tran"/>
    <property type="match status" value="1"/>
</dbReference>
<dbReference type="InterPro" id="IPR003593">
    <property type="entry name" value="AAA+_ATPase"/>
</dbReference>
<evidence type="ECO:0000256" key="2">
    <source>
        <dbReference type="ARBA" id="ARBA00022448"/>
    </source>
</evidence>
<keyword evidence="2" id="KW-0813">Transport</keyword>
<evidence type="ECO:0000256" key="4">
    <source>
        <dbReference type="ARBA" id="ARBA00022840"/>
    </source>
</evidence>
<dbReference type="AlphaFoldDB" id="A0ABD5STN0"/>
<dbReference type="PROSITE" id="PS00211">
    <property type="entry name" value="ABC_TRANSPORTER_1"/>
    <property type="match status" value="1"/>
</dbReference>
<keyword evidence="3" id="KW-0547">Nucleotide-binding</keyword>
<protein>
    <submittedName>
        <fullName evidence="7">ABC transporter ATP-binding protein</fullName>
    </submittedName>
</protein>
<dbReference type="GO" id="GO:0005524">
    <property type="term" value="F:ATP binding"/>
    <property type="evidence" value="ECO:0007669"/>
    <property type="project" value="UniProtKB-KW"/>
</dbReference>
<evidence type="ECO:0000256" key="3">
    <source>
        <dbReference type="ARBA" id="ARBA00022741"/>
    </source>
</evidence>
<dbReference type="InterPro" id="IPR003439">
    <property type="entry name" value="ABC_transporter-like_ATP-bd"/>
</dbReference>
<dbReference type="InterPro" id="IPR027417">
    <property type="entry name" value="P-loop_NTPase"/>
</dbReference>
<dbReference type="SUPFAM" id="SSF52540">
    <property type="entry name" value="P-loop containing nucleoside triphosphate hydrolases"/>
    <property type="match status" value="1"/>
</dbReference>
<dbReference type="InterPro" id="IPR052156">
    <property type="entry name" value="BCAA_Transport_ATP-bd_LivF"/>
</dbReference>
<proteinExistence type="inferred from homology"/>
<dbReference type="PANTHER" id="PTHR43820">
    <property type="entry name" value="HIGH-AFFINITY BRANCHED-CHAIN AMINO ACID TRANSPORT ATP-BINDING PROTEIN LIVF"/>
    <property type="match status" value="1"/>
</dbReference>
<dbReference type="InterPro" id="IPR017871">
    <property type="entry name" value="ABC_transporter-like_CS"/>
</dbReference>
<comment type="caution">
    <text evidence="7">The sequence shown here is derived from an EMBL/GenBank/DDBJ whole genome shotgun (WGS) entry which is preliminary data.</text>
</comment>
<organism evidence="7 8">
    <name type="scientific">Natrinema soli</name>
    <dbReference type="NCBI Taxonomy" id="1930624"/>
    <lineage>
        <taxon>Archaea</taxon>
        <taxon>Methanobacteriati</taxon>
        <taxon>Methanobacteriota</taxon>
        <taxon>Stenosarchaea group</taxon>
        <taxon>Halobacteria</taxon>
        <taxon>Halobacteriales</taxon>
        <taxon>Natrialbaceae</taxon>
        <taxon>Natrinema</taxon>
    </lineage>
</organism>
<feature type="domain" description="ABC transporter" evidence="6">
    <location>
        <begin position="6"/>
        <end position="236"/>
    </location>
</feature>
<gene>
    <name evidence="7" type="ORF">ACFQE6_16320</name>
</gene>
<evidence type="ECO:0000256" key="5">
    <source>
        <dbReference type="ARBA" id="ARBA00022970"/>
    </source>
</evidence>